<keyword evidence="1" id="KW-0175">Coiled coil</keyword>
<accession>A0A4Y5TPX1</accession>
<name>A0A4Y5TPX1_9CAUD</name>
<proteinExistence type="predicted"/>
<evidence type="ECO:0000256" key="1">
    <source>
        <dbReference type="SAM" id="Coils"/>
    </source>
</evidence>
<keyword evidence="3" id="KW-1185">Reference proteome</keyword>
<reference evidence="2 3" key="1">
    <citation type="submission" date="2019-05" db="EMBL/GenBank/DDBJ databases">
        <authorList>
            <person name="Karczewska-Golec J."/>
            <person name="Decewicz P."/>
            <person name="Golec P."/>
        </authorList>
    </citation>
    <scope>NUCLEOTIDE SEQUENCE [LARGE SCALE GENOMIC DNA]</scope>
</reference>
<gene>
    <name evidence="2" type="ORF">bb8_p28</name>
</gene>
<dbReference type="EMBL" id="MK984681">
    <property type="protein sequence ID" value="QDB71003.1"/>
    <property type="molecule type" value="Genomic_DNA"/>
</dbReference>
<sequence>MKLPFTQITVESALSGLNKAVADLKTAIEFHQAEADRYGEEASRLVSKSNENIRAAQKAERAHAKLTELLS</sequence>
<evidence type="ECO:0000313" key="2">
    <source>
        <dbReference type="EMBL" id="QDB71003.1"/>
    </source>
</evidence>
<dbReference type="Proteomes" id="UP000315813">
    <property type="component" value="Segment"/>
</dbReference>
<feature type="coiled-coil region" evidence="1">
    <location>
        <begin position="14"/>
        <end position="41"/>
    </location>
</feature>
<protein>
    <submittedName>
        <fullName evidence="2">Uncharacterized protein</fullName>
    </submittedName>
</protein>
<evidence type="ECO:0000313" key="3">
    <source>
        <dbReference type="Proteomes" id="UP000315813"/>
    </source>
</evidence>
<organism evidence="2 3">
    <name type="scientific">Bordetella phage vB_BbrP_BB8</name>
    <dbReference type="NCBI Taxonomy" id="2587820"/>
    <lineage>
        <taxon>Viruses</taxon>
        <taxon>Duplodnaviria</taxon>
        <taxon>Heunggongvirae</taxon>
        <taxon>Uroviricota</taxon>
        <taxon>Caudoviricetes</taxon>
        <taxon>Autographivirales</taxon>
        <taxon>Autographivirales incertae sedis</taxon>
        <taxon>Vistulavirus</taxon>
        <taxon>Vistulavirus BB8</taxon>
    </lineage>
</organism>